<keyword evidence="3" id="KW-1185">Reference proteome</keyword>
<accession>A0A9P5JU69</accession>
<organism evidence="2 3">
    <name type="scientific">Russula ochroleuca</name>
    <dbReference type="NCBI Taxonomy" id="152965"/>
    <lineage>
        <taxon>Eukaryota</taxon>
        <taxon>Fungi</taxon>
        <taxon>Dikarya</taxon>
        <taxon>Basidiomycota</taxon>
        <taxon>Agaricomycotina</taxon>
        <taxon>Agaricomycetes</taxon>
        <taxon>Russulales</taxon>
        <taxon>Russulaceae</taxon>
        <taxon>Russula</taxon>
    </lineage>
</organism>
<dbReference type="AlphaFoldDB" id="A0A9P5JU69"/>
<evidence type="ECO:0000313" key="3">
    <source>
        <dbReference type="Proteomes" id="UP000759537"/>
    </source>
</evidence>
<sequence>MLPSPAIPTWFDIVLRTLSSFLTPASLISPKYPPSLSLLLATNHAYFRRDSSSEIPAAPPASSPAAPIPSSAPAPKPSSPCSQLIPASSYLVSSHRPIFPRSWFVFPVVRSSLPLVVSSTDDPTLVPDLIIYRSISDHTSFVFSHLNLKDLNYHTNLDHLISNLDHYYIITTLDLDHNYLVVPHHDLRPRPPRHRPHTLRRHRKRPRQRRNQPRPRLERLQPPTATLLHRLPIPKSNDPGILDGTTINWSFSGFFL</sequence>
<proteinExistence type="predicted"/>
<reference evidence="2" key="2">
    <citation type="journal article" date="2020" name="Nat. Commun.">
        <title>Large-scale genome sequencing of mycorrhizal fungi provides insights into the early evolution of symbiotic traits.</title>
        <authorList>
            <person name="Miyauchi S."/>
            <person name="Kiss E."/>
            <person name="Kuo A."/>
            <person name="Drula E."/>
            <person name="Kohler A."/>
            <person name="Sanchez-Garcia M."/>
            <person name="Morin E."/>
            <person name="Andreopoulos B."/>
            <person name="Barry K.W."/>
            <person name="Bonito G."/>
            <person name="Buee M."/>
            <person name="Carver A."/>
            <person name="Chen C."/>
            <person name="Cichocki N."/>
            <person name="Clum A."/>
            <person name="Culley D."/>
            <person name="Crous P.W."/>
            <person name="Fauchery L."/>
            <person name="Girlanda M."/>
            <person name="Hayes R.D."/>
            <person name="Keri Z."/>
            <person name="LaButti K."/>
            <person name="Lipzen A."/>
            <person name="Lombard V."/>
            <person name="Magnuson J."/>
            <person name="Maillard F."/>
            <person name="Murat C."/>
            <person name="Nolan M."/>
            <person name="Ohm R.A."/>
            <person name="Pangilinan J."/>
            <person name="Pereira M.F."/>
            <person name="Perotto S."/>
            <person name="Peter M."/>
            <person name="Pfister S."/>
            <person name="Riley R."/>
            <person name="Sitrit Y."/>
            <person name="Stielow J.B."/>
            <person name="Szollosi G."/>
            <person name="Zifcakova L."/>
            <person name="Stursova M."/>
            <person name="Spatafora J.W."/>
            <person name="Tedersoo L."/>
            <person name="Vaario L.M."/>
            <person name="Yamada A."/>
            <person name="Yan M."/>
            <person name="Wang P."/>
            <person name="Xu J."/>
            <person name="Bruns T."/>
            <person name="Baldrian P."/>
            <person name="Vilgalys R."/>
            <person name="Dunand C."/>
            <person name="Henrissat B."/>
            <person name="Grigoriev I.V."/>
            <person name="Hibbett D."/>
            <person name="Nagy L.G."/>
            <person name="Martin F.M."/>
        </authorList>
    </citation>
    <scope>NUCLEOTIDE SEQUENCE</scope>
    <source>
        <strain evidence="2">Prilba</strain>
    </source>
</reference>
<dbReference type="Proteomes" id="UP000759537">
    <property type="component" value="Unassembled WGS sequence"/>
</dbReference>
<evidence type="ECO:0000256" key="1">
    <source>
        <dbReference type="SAM" id="MobiDB-lite"/>
    </source>
</evidence>
<dbReference type="EMBL" id="WHVB01000169">
    <property type="protein sequence ID" value="KAF8460570.1"/>
    <property type="molecule type" value="Genomic_DNA"/>
</dbReference>
<feature type="compositionally biased region" description="Basic residues" evidence="1">
    <location>
        <begin position="190"/>
        <end position="213"/>
    </location>
</feature>
<protein>
    <submittedName>
        <fullName evidence="2">Uncharacterized protein</fullName>
    </submittedName>
</protein>
<reference evidence="2" key="1">
    <citation type="submission" date="2019-10" db="EMBL/GenBank/DDBJ databases">
        <authorList>
            <consortium name="DOE Joint Genome Institute"/>
            <person name="Kuo A."/>
            <person name="Miyauchi S."/>
            <person name="Kiss E."/>
            <person name="Drula E."/>
            <person name="Kohler A."/>
            <person name="Sanchez-Garcia M."/>
            <person name="Andreopoulos B."/>
            <person name="Barry K.W."/>
            <person name="Bonito G."/>
            <person name="Buee M."/>
            <person name="Carver A."/>
            <person name="Chen C."/>
            <person name="Cichocki N."/>
            <person name="Clum A."/>
            <person name="Culley D."/>
            <person name="Crous P.W."/>
            <person name="Fauchery L."/>
            <person name="Girlanda M."/>
            <person name="Hayes R."/>
            <person name="Keri Z."/>
            <person name="LaButti K."/>
            <person name="Lipzen A."/>
            <person name="Lombard V."/>
            <person name="Magnuson J."/>
            <person name="Maillard F."/>
            <person name="Morin E."/>
            <person name="Murat C."/>
            <person name="Nolan M."/>
            <person name="Ohm R."/>
            <person name="Pangilinan J."/>
            <person name="Pereira M."/>
            <person name="Perotto S."/>
            <person name="Peter M."/>
            <person name="Riley R."/>
            <person name="Sitrit Y."/>
            <person name="Stielow B."/>
            <person name="Szollosi G."/>
            <person name="Zifcakova L."/>
            <person name="Stursova M."/>
            <person name="Spatafora J.W."/>
            <person name="Tedersoo L."/>
            <person name="Vaario L.-M."/>
            <person name="Yamada A."/>
            <person name="Yan M."/>
            <person name="Wang P."/>
            <person name="Xu J."/>
            <person name="Bruns T."/>
            <person name="Baldrian P."/>
            <person name="Vilgalys R."/>
            <person name="Henrissat B."/>
            <person name="Grigoriev I.V."/>
            <person name="Hibbett D."/>
            <person name="Nagy L.G."/>
            <person name="Martin F.M."/>
        </authorList>
    </citation>
    <scope>NUCLEOTIDE SEQUENCE</scope>
    <source>
        <strain evidence="2">Prilba</strain>
    </source>
</reference>
<feature type="region of interest" description="Disordered" evidence="1">
    <location>
        <begin position="186"/>
        <end position="224"/>
    </location>
</feature>
<name>A0A9P5JU69_9AGAM</name>
<evidence type="ECO:0000313" key="2">
    <source>
        <dbReference type="EMBL" id="KAF8460570.1"/>
    </source>
</evidence>
<feature type="region of interest" description="Disordered" evidence="1">
    <location>
        <begin position="53"/>
        <end position="80"/>
    </location>
</feature>
<comment type="caution">
    <text evidence="2">The sequence shown here is derived from an EMBL/GenBank/DDBJ whole genome shotgun (WGS) entry which is preliminary data.</text>
</comment>
<gene>
    <name evidence="2" type="ORF">DFH94DRAFT_700279</name>
</gene>
<feature type="compositionally biased region" description="Pro residues" evidence="1">
    <location>
        <begin position="57"/>
        <end position="78"/>
    </location>
</feature>